<proteinExistence type="predicted"/>
<sequence>MKKFSNEFRPALREMRQLNAIVSYSDPNGFYILTTENNDNLLTEDLNTIIVEGGVIDYDKETINSVNLLFNTSLFKTTCKSVQIECKNPISKGTNIEVRIGVYKSDENKYEYLNYGKFYISKEPVYQADSDSYLITGYDKMIESMVSYDNEPLSITFPIKHKDFVIAICNKFGWSYDLINYPNANKNIVQDFYKGQNLTYRDILDDLNGVCGGSFMFDLYNKLTWKRPTETNQIVEDDDLKDVNVDFAEKYGKVNVLTITTNGNVVLDSKEDTQSIQENGRNEFNVNDNYILNYSTDDFIDEMFNEVNGLEYYLYDVDSTGLLIFEPLDMFTFRHNNIDYKTIMFNDDIKLTQGLVETTFAEKPEEEKKDYKTTDKDKNKLNNAVISLDKANAQIILKVDSDGKIVQVRLDGNADDGSVFNVKADNIKLEGYTTINDSFKIDNKGSMFVDSNITWERNYTQEDVNILRQILVDGTTPTKAQLEYYDANGNGILDINDLLLVQKVVLGTNPSTRVGKLKINSYNGYNTFVIYDETNDKNGVRFGIDGGFIKNLNSENFLIGGKLIVESGSNDDGEYVKFYDGTMICRGIVKLTSNEQKTSGGLTYYCADTYINFPFEFSNVDVQKIQMTSEVRHENMNYICNTYAVPQSKTQARISLQTTQKNYKRGIMWTAIGKWK</sequence>
<dbReference type="InterPro" id="IPR036439">
    <property type="entry name" value="Dockerin_dom_sf"/>
</dbReference>
<name>A0A8S5U1J0_9CAUD</name>
<dbReference type="Gene3D" id="1.10.1330.10">
    <property type="entry name" value="Dockerin domain"/>
    <property type="match status" value="1"/>
</dbReference>
<accession>A0A8S5U1J0</accession>
<dbReference type="EMBL" id="BK015983">
    <property type="protein sequence ID" value="DAF88309.1"/>
    <property type="molecule type" value="Genomic_DNA"/>
</dbReference>
<reference evidence="1" key="1">
    <citation type="journal article" date="2021" name="Proc. Natl. Acad. Sci. U.S.A.">
        <title>A Catalog of Tens of Thousands of Viruses from Human Metagenomes Reveals Hidden Associations with Chronic Diseases.</title>
        <authorList>
            <person name="Tisza M.J."/>
            <person name="Buck C.B."/>
        </authorList>
    </citation>
    <scope>NUCLEOTIDE SEQUENCE</scope>
    <source>
        <strain evidence="1">Ctt8434</strain>
    </source>
</reference>
<dbReference type="PROSITE" id="PS00018">
    <property type="entry name" value="EF_HAND_1"/>
    <property type="match status" value="1"/>
</dbReference>
<dbReference type="GO" id="GO:0000272">
    <property type="term" value="P:polysaccharide catabolic process"/>
    <property type="evidence" value="ECO:0007669"/>
    <property type="project" value="InterPro"/>
</dbReference>
<evidence type="ECO:0000313" key="1">
    <source>
        <dbReference type="EMBL" id="DAF88309.1"/>
    </source>
</evidence>
<dbReference type="SUPFAM" id="SSF63446">
    <property type="entry name" value="Type I dockerin domain"/>
    <property type="match status" value="1"/>
</dbReference>
<protein>
    <submittedName>
        <fullName evidence="1">Uncharacterized protein</fullName>
    </submittedName>
</protein>
<dbReference type="InterPro" id="IPR018247">
    <property type="entry name" value="EF_Hand_1_Ca_BS"/>
</dbReference>
<organism evidence="1">
    <name type="scientific">Siphoviridae sp. ctt8434</name>
    <dbReference type="NCBI Taxonomy" id="2825703"/>
    <lineage>
        <taxon>Viruses</taxon>
        <taxon>Duplodnaviria</taxon>
        <taxon>Heunggongvirae</taxon>
        <taxon>Uroviricota</taxon>
        <taxon>Caudoviricetes</taxon>
    </lineage>
</organism>